<reference evidence="1 2" key="1">
    <citation type="journal article" date="2021" name="Environ. Microbiol.">
        <title>Gene family expansions and transcriptome signatures uncover fungal adaptations to wood decay.</title>
        <authorList>
            <person name="Hage H."/>
            <person name="Miyauchi S."/>
            <person name="Viragh M."/>
            <person name="Drula E."/>
            <person name="Min B."/>
            <person name="Chaduli D."/>
            <person name="Navarro D."/>
            <person name="Favel A."/>
            <person name="Norest M."/>
            <person name="Lesage-Meessen L."/>
            <person name="Balint B."/>
            <person name="Merenyi Z."/>
            <person name="de Eugenio L."/>
            <person name="Morin E."/>
            <person name="Martinez A.T."/>
            <person name="Baldrian P."/>
            <person name="Stursova M."/>
            <person name="Martinez M.J."/>
            <person name="Novotny C."/>
            <person name="Magnuson J.K."/>
            <person name="Spatafora J.W."/>
            <person name="Maurice S."/>
            <person name="Pangilinan J."/>
            <person name="Andreopoulos W."/>
            <person name="LaButti K."/>
            <person name="Hundley H."/>
            <person name="Na H."/>
            <person name="Kuo A."/>
            <person name="Barry K."/>
            <person name="Lipzen A."/>
            <person name="Henrissat B."/>
            <person name="Riley R."/>
            <person name="Ahrendt S."/>
            <person name="Nagy L.G."/>
            <person name="Grigoriev I.V."/>
            <person name="Martin F."/>
            <person name="Rosso M.N."/>
        </authorList>
    </citation>
    <scope>NUCLEOTIDE SEQUENCE [LARGE SCALE GENOMIC DNA]</scope>
    <source>
        <strain evidence="1 2">CIRM-BRFM 1785</strain>
    </source>
</reference>
<proteinExistence type="predicted"/>
<dbReference type="GeneID" id="72002637"/>
<evidence type="ECO:0000313" key="1">
    <source>
        <dbReference type="EMBL" id="KAH9829626.1"/>
    </source>
</evidence>
<dbReference type="EMBL" id="JADCUA010000036">
    <property type="protein sequence ID" value="KAH9829626.1"/>
    <property type="molecule type" value="Genomic_DNA"/>
</dbReference>
<organism evidence="1 2">
    <name type="scientific">Rhodofomes roseus</name>
    <dbReference type="NCBI Taxonomy" id="34475"/>
    <lineage>
        <taxon>Eukaryota</taxon>
        <taxon>Fungi</taxon>
        <taxon>Dikarya</taxon>
        <taxon>Basidiomycota</taxon>
        <taxon>Agaricomycotina</taxon>
        <taxon>Agaricomycetes</taxon>
        <taxon>Polyporales</taxon>
        <taxon>Rhodofomes</taxon>
    </lineage>
</organism>
<sequence length="123" mass="13900">MWNVPYRSRTSHVLQVWIKSIKNLKFNTDSVHTSKNFTTDSYKRKAGLVATHIKGLKAADTNIGAPFRCFNSNIVHAGSIWAKLPWAGQPALVEFDVEVSVGKAWEQAKEARREGKRAKGKYR</sequence>
<protein>
    <submittedName>
        <fullName evidence="1">Uncharacterized protein</fullName>
    </submittedName>
</protein>
<dbReference type="Proteomes" id="UP000814176">
    <property type="component" value="Unassembled WGS sequence"/>
</dbReference>
<keyword evidence="2" id="KW-1185">Reference proteome</keyword>
<comment type="caution">
    <text evidence="1">The sequence shown here is derived from an EMBL/GenBank/DDBJ whole genome shotgun (WGS) entry which is preliminary data.</text>
</comment>
<dbReference type="RefSeq" id="XP_047773069.1">
    <property type="nucleotide sequence ID" value="XM_047921905.1"/>
</dbReference>
<gene>
    <name evidence="1" type="ORF">C8Q71DRAFT_727901</name>
</gene>
<accession>A0ABQ8JZ89</accession>
<name>A0ABQ8JZ89_9APHY</name>
<evidence type="ECO:0000313" key="2">
    <source>
        <dbReference type="Proteomes" id="UP000814176"/>
    </source>
</evidence>